<dbReference type="EMBL" id="CADCTV010000781">
    <property type="protein sequence ID" value="CAA9360863.1"/>
    <property type="molecule type" value="Genomic_DNA"/>
</dbReference>
<evidence type="ECO:0000256" key="1">
    <source>
        <dbReference type="SAM" id="MobiDB-lite"/>
    </source>
</evidence>
<feature type="non-terminal residue" evidence="2">
    <location>
        <position position="78"/>
    </location>
</feature>
<feature type="compositionally biased region" description="Basic residues" evidence="1">
    <location>
        <begin position="61"/>
        <end position="70"/>
    </location>
</feature>
<gene>
    <name evidence="2" type="ORF">AVDCRST_MAG89-3733</name>
</gene>
<sequence>GGLGGVRGAGRLAHLHLRPCAHRGSAGHRPALLRAADAGQHPVPGVQPSAEEPHLRGGQRGSRRQRRRHAGGGADGPL</sequence>
<organism evidence="2">
    <name type="scientific">uncultured Gemmatimonadota bacterium</name>
    <dbReference type="NCBI Taxonomy" id="203437"/>
    <lineage>
        <taxon>Bacteria</taxon>
        <taxon>Pseudomonadati</taxon>
        <taxon>Gemmatimonadota</taxon>
        <taxon>environmental samples</taxon>
    </lineage>
</organism>
<accession>A0A6J4MLZ1</accession>
<proteinExistence type="predicted"/>
<name>A0A6J4MLZ1_9BACT</name>
<feature type="region of interest" description="Disordered" evidence="1">
    <location>
        <begin position="22"/>
        <end position="78"/>
    </location>
</feature>
<reference evidence="2" key="1">
    <citation type="submission" date="2020-02" db="EMBL/GenBank/DDBJ databases">
        <authorList>
            <person name="Meier V. D."/>
        </authorList>
    </citation>
    <scope>NUCLEOTIDE SEQUENCE</scope>
    <source>
        <strain evidence="2">AVDCRST_MAG89</strain>
    </source>
</reference>
<dbReference type="AlphaFoldDB" id="A0A6J4MLZ1"/>
<feature type="non-terminal residue" evidence="2">
    <location>
        <position position="1"/>
    </location>
</feature>
<protein>
    <submittedName>
        <fullName evidence="2">Uncharacterized protein</fullName>
    </submittedName>
</protein>
<evidence type="ECO:0000313" key="2">
    <source>
        <dbReference type="EMBL" id="CAA9360863.1"/>
    </source>
</evidence>